<evidence type="ECO:0000313" key="1">
    <source>
        <dbReference type="EMBL" id="EDR07893.1"/>
    </source>
</evidence>
<keyword evidence="2" id="KW-1185">Reference proteome</keyword>
<dbReference type="EMBL" id="DS547103">
    <property type="protein sequence ID" value="EDR07893.1"/>
    <property type="molecule type" value="Genomic_DNA"/>
</dbReference>
<dbReference type="AlphaFoldDB" id="B0DCG6"/>
<reference evidence="1 2" key="1">
    <citation type="journal article" date="2008" name="Nature">
        <title>The genome of Laccaria bicolor provides insights into mycorrhizal symbiosis.</title>
        <authorList>
            <person name="Martin F."/>
            <person name="Aerts A."/>
            <person name="Ahren D."/>
            <person name="Brun A."/>
            <person name="Danchin E.G.J."/>
            <person name="Duchaussoy F."/>
            <person name="Gibon J."/>
            <person name="Kohler A."/>
            <person name="Lindquist E."/>
            <person name="Pereda V."/>
            <person name="Salamov A."/>
            <person name="Shapiro H.J."/>
            <person name="Wuyts J."/>
            <person name="Blaudez D."/>
            <person name="Buee M."/>
            <person name="Brokstein P."/>
            <person name="Canbaeck B."/>
            <person name="Cohen D."/>
            <person name="Courty P.E."/>
            <person name="Coutinho P.M."/>
            <person name="Delaruelle C."/>
            <person name="Detter J.C."/>
            <person name="Deveau A."/>
            <person name="DiFazio S."/>
            <person name="Duplessis S."/>
            <person name="Fraissinet-Tachet L."/>
            <person name="Lucic E."/>
            <person name="Frey-Klett P."/>
            <person name="Fourrey C."/>
            <person name="Feussner I."/>
            <person name="Gay G."/>
            <person name="Grimwood J."/>
            <person name="Hoegger P.J."/>
            <person name="Jain P."/>
            <person name="Kilaru S."/>
            <person name="Labbe J."/>
            <person name="Lin Y.C."/>
            <person name="Legue V."/>
            <person name="Le Tacon F."/>
            <person name="Marmeisse R."/>
            <person name="Melayah D."/>
            <person name="Montanini B."/>
            <person name="Muratet M."/>
            <person name="Nehls U."/>
            <person name="Niculita-Hirzel H."/>
            <person name="Oudot-Le Secq M.P."/>
            <person name="Peter M."/>
            <person name="Quesneville H."/>
            <person name="Rajashekar B."/>
            <person name="Reich M."/>
            <person name="Rouhier N."/>
            <person name="Schmutz J."/>
            <person name="Yin T."/>
            <person name="Chalot M."/>
            <person name="Henrissat B."/>
            <person name="Kuees U."/>
            <person name="Lucas S."/>
            <person name="Van de Peer Y."/>
            <person name="Podila G.K."/>
            <person name="Polle A."/>
            <person name="Pukkila P.J."/>
            <person name="Richardson P.M."/>
            <person name="Rouze P."/>
            <person name="Sanders I.R."/>
            <person name="Stajich J.E."/>
            <person name="Tunlid A."/>
            <person name="Tuskan G."/>
            <person name="Grigoriev I.V."/>
        </authorList>
    </citation>
    <scope>NUCLEOTIDE SEQUENCE [LARGE SCALE GENOMIC DNA]</scope>
    <source>
        <strain evidence="2">S238N-H82 / ATCC MYA-4686</strain>
    </source>
</reference>
<dbReference type="GeneID" id="6077040"/>
<protein>
    <submittedName>
        <fullName evidence="1">Predicted protein</fullName>
    </submittedName>
</protein>
<dbReference type="InParanoid" id="B0DCG6"/>
<dbReference type="OrthoDB" id="10365549at2759"/>
<dbReference type="KEGG" id="lbc:LACBIDRAFT_298210"/>
<sequence length="185" mass="21406">MSRNLCQHQWCCIASSCNSRMGDVGRIAFEQTLTSYIGVDLGHEAQFVCVACHPPPYVADQSEASLAIILSKKHKRRSLRVILTLLTDQIYLETLHYVGFWSALKCHLRVNPPPYLTQYSACFHLFFPFRSRVVGLHIGRRLFSEASMWLSLFESYTWSHRLSSYRDCDDRDYFQSSYFDHAAHG</sequence>
<gene>
    <name evidence="1" type="ORF">LACBIDRAFT_298210</name>
</gene>
<dbReference type="RefSeq" id="XP_001881682.1">
    <property type="nucleotide sequence ID" value="XM_001881647.1"/>
</dbReference>
<dbReference type="PROSITE" id="PS51257">
    <property type="entry name" value="PROKAR_LIPOPROTEIN"/>
    <property type="match status" value="1"/>
</dbReference>
<accession>B0DCG6</accession>
<name>B0DCG6_LACBS</name>
<organism evidence="2">
    <name type="scientific">Laccaria bicolor (strain S238N-H82 / ATCC MYA-4686)</name>
    <name type="common">Bicoloured deceiver</name>
    <name type="synonym">Laccaria laccata var. bicolor</name>
    <dbReference type="NCBI Taxonomy" id="486041"/>
    <lineage>
        <taxon>Eukaryota</taxon>
        <taxon>Fungi</taxon>
        <taxon>Dikarya</taxon>
        <taxon>Basidiomycota</taxon>
        <taxon>Agaricomycotina</taxon>
        <taxon>Agaricomycetes</taxon>
        <taxon>Agaricomycetidae</taxon>
        <taxon>Agaricales</taxon>
        <taxon>Agaricineae</taxon>
        <taxon>Hydnangiaceae</taxon>
        <taxon>Laccaria</taxon>
    </lineage>
</organism>
<evidence type="ECO:0000313" key="2">
    <source>
        <dbReference type="Proteomes" id="UP000001194"/>
    </source>
</evidence>
<dbReference type="HOGENOM" id="CLU_125571_0_0_1"/>
<proteinExistence type="predicted"/>
<dbReference type="Proteomes" id="UP000001194">
    <property type="component" value="Unassembled WGS sequence"/>
</dbReference>